<proteinExistence type="predicted"/>
<feature type="signal peptide" evidence="1">
    <location>
        <begin position="1"/>
        <end position="22"/>
    </location>
</feature>
<protein>
    <submittedName>
        <fullName evidence="2">Uncharacterized protein</fullName>
    </submittedName>
</protein>
<feature type="chain" id="PRO_5046222496" evidence="1">
    <location>
        <begin position="23"/>
        <end position="101"/>
    </location>
</feature>
<organism evidence="2 3">
    <name type="scientific">Molorchus minor</name>
    <dbReference type="NCBI Taxonomy" id="1323400"/>
    <lineage>
        <taxon>Eukaryota</taxon>
        <taxon>Metazoa</taxon>
        <taxon>Ecdysozoa</taxon>
        <taxon>Arthropoda</taxon>
        <taxon>Hexapoda</taxon>
        <taxon>Insecta</taxon>
        <taxon>Pterygota</taxon>
        <taxon>Neoptera</taxon>
        <taxon>Endopterygota</taxon>
        <taxon>Coleoptera</taxon>
        <taxon>Polyphaga</taxon>
        <taxon>Cucujiformia</taxon>
        <taxon>Chrysomeloidea</taxon>
        <taxon>Cerambycidae</taxon>
        <taxon>Lamiinae</taxon>
        <taxon>Monochamini</taxon>
        <taxon>Molorchus</taxon>
    </lineage>
</organism>
<gene>
    <name evidence="2" type="ORF">NQ317_005964</name>
</gene>
<evidence type="ECO:0000313" key="3">
    <source>
        <dbReference type="Proteomes" id="UP001162164"/>
    </source>
</evidence>
<name>A0ABQ9JL84_9CUCU</name>
<dbReference type="Proteomes" id="UP001162164">
    <property type="component" value="Unassembled WGS sequence"/>
</dbReference>
<keyword evidence="1" id="KW-0732">Signal</keyword>
<reference evidence="2" key="1">
    <citation type="journal article" date="2023" name="Insect Mol. Biol.">
        <title>Genome sequencing provides insights into the evolution of gene families encoding plant cell wall-degrading enzymes in longhorned beetles.</title>
        <authorList>
            <person name="Shin N.R."/>
            <person name="Okamura Y."/>
            <person name="Kirsch R."/>
            <person name="Pauchet Y."/>
        </authorList>
    </citation>
    <scope>NUCLEOTIDE SEQUENCE</scope>
    <source>
        <strain evidence="2">MMC_N1</strain>
    </source>
</reference>
<evidence type="ECO:0000313" key="2">
    <source>
        <dbReference type="EMBL" id="KAJ8978383.1"/>
    </source>
</evidence>
<comment type="caution">
    <text evidence="2">The sequence shown here is derived from an EMBL/GenBank/DDBJ whole genome shotgun (WGS) entry which is preliminary data.</text>
</comment>
<evidence type="ECO:0000256" key="1">
    <source>
        <dbReference type="SAM" id="SignalP"/>
    </source>
</evidence>
<accession>A0ABQ9JL84</accession>
<sequence length="101" mass="11241">MSVRCFALFLCVSLFIIHTAESGEILDKIKGGLDAAYDGLHCGFHTIKEFVKHHEHDIDPCTGKTPTTPSPSKVEEINTETSDINYDGESKPTEVNYGWRV</sequence>
<keyword evidence="3" id="KW-1185">Reference proteome</keyword>
<dbReference type="EMBL" id="JAPWTJ010000446">
    <property type="protein sequence ID" value="KAJ8978383.1"/>
    <property type="molecule type" value="Genomic_DNA"/>
</dbReference>